<feature type="region of interest" description="Disordered" evidence="1">
    <location>
        <begin position="1"/>
        <end position="79"/>
    </location>
</feature>
<protein>
    <submittedName>
        <fullName evidence="2">Uncharacterized protein</fullName>
    </submittedName>
</protein>
<comment type="caution">
    <text evidence="2">The sequence shown here is derived from an EMBL/GenBank/DDBJ whole genome shotgun (WGS) entry which is preliminary data.</text>
</comment>
<accession>A0A9P6QPY1</accession>
<evidence type="ECO:0000313" key="3">
    <source>
        <dbReference type="Proteomes" id="UP000823405"/>
    </source>
</evidence>
<dbReference type="Proteomes" id="UP000823405">
    <property type="component" value="Unassembled WGS sequence"/>
</dbReference>
<keyword evidence="3" id="KW-1185">Reference proteome</keyword>
<evidence type="ECO:0000313" key="2">
    <source>
        <dbReference type="EMBL" id="KAG0272769.1"/>
    </source>
</evidence>
<dbReference type="AlphaFoldDB" id="A0A9P6QPY1"/>
<proteinExistence type="predicted"/>
<organism evidence="2 3">
    <name type="scientific">Linnemannia gamsii</name>
    <dbReference type="NCBI Taxonomy" id="64522"/>
    <lineage>
        <taxon>Eukaryota</taxon>
        <taxon>Fungi</taxon>
        <taxon>Fungi incertae sedis</taxon>
        <taxon>Mucoromycota</taxon>
        <taxon>Mortierellomycotina</taxon>
        <taxon>Mortierellomycetes</taxon>
        <taxon>Mortierellales</taxon>
        <taxon>Mortierellaceae</taxon>
        <taxon>Linnemannia</taxon>
    </lineage>
</organism>
<feature type="compositionally biased region" description="Polar residues" evidence="1">
    <location>
        <begin position="51"/>
        <end position="78"/>
    </location>
</feature>
<sequence length="144" mass="15467">MTKGSLSSPSSPPPQPVSHLGQPNAGRDDDNQSVPSHRSRKRDWLRDVFRPSSQKPKATNSTSTNPKYTTRGTSTRTEAASRHLVGIGTPGSVDIDHVVAVTTVKTAPSDVHPPSPLLTTPRLDVFPRNFKAPSVRIALPKFGA</sequence>
<feature type="non-terminal residue" evidence="2">
    <location>
        <position position="144"/>
    </location>
</feature>
<gene>
    <name evidence="2" type="ORF">BGZ97_010890</name>
</gene>
<evidence type="ECO:0000256" key="1">
    <source>
        <dbReference type="SAM" id="MobiDB-lite"/>
    </source>
</evidence>
<name>A0A9P6QPY1_9FUNG</name>
<dbReference type="OrthoDB" id="2439460at2759"/>
<dbReference type="EMBL" id="JAAAIN010005860">
    <property type="protein sequence ID" value="KAG0272769.1"/>
    <property type="molecule type" value="Genomic_DNA"/>
</dbReference>
<reference evidence="2" key="1">
    <citation type="journal article" date="2020" name="Fungal Divers.">
        <title>Resolving the Mortierellaceae phylogeny through synthesis of multi-gene phylogenetics and phylogenomics.</title>
        <authorList>
            <person name="Vandepol N."/>
            <person name="Liber J."/>
            <person name="Desiro A."/>
            <person name="Na H."/>
            <person name="Kennedy M."/>
            <person name="Barry K."/>
            <person name="Grigoriev I.V."/>
            <person name="Miller A.N."/>
            <person name="O'Donnell K."/>
            <person name="Stajich J.E."/>
            <person name="Bonito G."/>
        </authorList>
    </citation>
    <scope>NUCLEOTIDE SEQUENCE</scope>
    <source>
        <strain evidence="2">NVP60</strain>
    </source>
</reference>